<dbReference type="Gene3D" id="1.25.40.10">
    <property type="entry name" value="Tetratricopeptide repeat domain"/>
    <property type="match status" value="3"/>
</dbReference>
<feature type="domain" description="Nucleoside phosphorylase" evidence="2">
    <location>
        <begin position="10"/>
        <end position="287"/>
    </location>
</feature>
<dbReference type="GO" id="GO:0009116">
    <property type="term" value="P:nucleoside metabolic process"/>
    <property type="evidence" value="ECO:0007669"/>
    <property type="project" value="InterPro"/>
</dbReference>
<dbReference type="PANTHER" id="PTHR46082:SF11">
    <property type="entry name" value="AAA+ ATPASE DOMAIN-CONTAINING PROTEIN-RELATED"/>
    <property type="match status" value="1"/>
</dbReference>
<protein>
    <submittedName>
        <fullName evidence="3">Tetratricopeptide-like helical</fullName>
    </submittedName>
</protein>
<dbReference type="InterPro" id="IPR011990">
    <property type="entry name" value="TPR-like_helical_dom_sf"/>
</dbReference>
<accession>A0A9W9KHW6</accession>
<gene>
    <name evidence="3" type="ORF">N7456_003775</name>
</gene>
<dbReference type="Proteomes" id="UP001149165">
    <property type="component" value="Unassembled WGS sequence"/>
</dbReference>
<reference evidence="3" key="2">
    <citation type="journal article" date="2023" name="IMA Fungus">
        <title>Comparative genomic study of the Penicillium genus elucidates a diverse pangenome and 15 lateral gene transfer events.</title>
        <authorList>
            <person name="Petersen C."/>
            <person name="Sorensen T."/>
            <person name="Nielsen M.R."/>
            <person name="Sondergaard T.E."/>
            <person name="Sorensen J.L."/>
            <person name="Fitzpatrick D.A."/>
            <person name="Frisvad J.C."/>
            <person name="Nielsen K.L."/>
        </authorList>
    </citation>
    <scope>NUCLEOTIDE SEQUENCE</scope>
    <source>
        <strain evidence="3">IBT 30069</strain>
    </source>
</reference>
<dbReference type="SUPFAM" id="SSF48452">
    <property type="entry name" value="TPR-like"/>
    <property type="match status" value="3"/>
</dbReference>
<dbReference type="PANTHER" id="PTHR46082">
    <property type="entry name" value="ATP/GTP-BINDING PROTEIN-RELATED"/>
    <property type="match status" value="1"/>
</dbReference>
<dbReference type="Gene3D" id="3.40.50.300">
    <property type="entry name" value="P-loop containing nucleotide triphosphate hydrolases"/>
    <property type="match status" value="1"/>
</dbReference>
<organism evidence="3 4">
    <name type="scientific">Penicillium angulare</name>
    <dbReference type="NCBI Taxonomy" id="116970"/>
    <lineage>
        <taxon>Eukaryota</taxon>
        <taxon>Fungi</taxon>
        <taxon>Dikarya</taxon>
        <taxon>Ascomycota</taxon>
        <taxon>Pezizomycotina</taxon>
        <taxon>Eurotiomycetes</taxon>
        <taxon>Eurotiomycetidae</taxon>
        <taxon>Eurotiales</taxon>
        <taxon>Aspergillaceae</taxon>
        <taxon>Penicillium</taxon>
    </lineage>
</organism>
<evidence type="ECO:0000259" key="2">
    <source>
        <dbReference type="Pfam" id="PF01048"/>
    </source>
</evidence>
<dbReference type="InterPro" id="IPR053137">
    <property type="entry name" value="NLR-like"/>
</dbReference>
<keyword evidence="4" id="KW-1185">Reference proteome</keyword>
<dbReference type="InterPro" id="IPR027417">
    <property type="entry name" value="P-loop_NTPase"/>
</dbReference>
<dbReference type="SUPFAM" id="SSF52540">
    <property type="entry name" value="P-loop containing nucleoside triphosphate hydrolases"/>
    <property type="match status" value="1"/>
</dbReference>
<evidence type="ECO:0000313" key="4">
    <source>
        <dbReference type="Proteomes" id="UP001149165"/>
    </source>
</evidence>
<dbReference type="InterPro" id="IPR035994">
    <property type="entry name" value="Nucleoside_phosphorylase_sf"/>
</dbReference>
<sequence>MKLSHDDYTVAWICALPLEMTAAKTMLDTLHNQLSQPKSDHNAYTFGRIGGHNIVVACLPSGVYGTTSAAIVLAQMLPTFPSLRFGLMVGIGGGVPSKDADIRLGDVVISIPTPASGGVVQYDYGKTLRDGRFERTGSLNKPPQYLLTAISQMRSNIPSANELIETVSSEILQKHEKLQGRFSRPEKDWLFEATYDHDGKNADCSNCELDRLVTRRMREAKEPVIHYGLIASGNQVMKSAKARDALAREMNILCFEMEAAGLMDQLPCLVVRGVCDYCDSHKHKEWQGYAALTAAAYAKALLGVVPLHDHSPSSKAKETRHWMVPFLRNLRFVGRQHEIDYLERFIIDANSPSKISIYGLGGIGKTQIALELAYLTREKVPECSVFWIPCISHESVEQAYMNIASALGIPDIEPAKVKEQVKAHLSKESAGKWLLIFDNADDMEMWTKASDTGPPLKDILPRSENGHILFTSRNRKLAVRVASPNVLSIPDIDHVTAMNILESSLIQEGLLHDNHTSTALLEQLGFLPLAINQAAAYINENGIAISDYLSLLKDREADAAELLSEEFHDDGRYAETQSPVFTTWLISFKQIQDSDKLASDYLSFVACISPRDIPQSILPPSASIKKKNDALGLLSAYSFISEHAGGSSFSLHRLVHLATRNWMRKTGVFNHWVQRATQQLDDIFPDSDYKNQQLWRDFLPHALYLINSEEFHNLHHEYVEFSSRVGNSLYSDGRYKEARILLGDCLEARESDLGPGHPDTLVSVHALGMALTGQGSYEEANTTLRRALEGRERALGLDHLDTLASVRELGSLLERQGKYQEAEVMLRRALEGREKALGLSHPDTLSSVDYLASVLGRQGEYQEAAAMHQRTLKGYEEALGPDHPETLTSASLLGFMLEQQGKYKEAEVIHRRALEGREKALGPGHPDTLTGLSNVGSVLDQLGNYTDAEAIHRQTLEGREKALGLEHTATLDSASNLGLVLERQGKYKEAESLHRRSLEGYEKALGSEHPHTLTCVGHLSVVFYRQGKYKEAEAMNWRVLEGKEKALGPDHPHTLGTVSILGSILGQQGKYKEAESMHRRAVEGYKEALGSEHPYTLTCISHLNSILEKRRKHEEAEAVHQRALRSKNKNLGLDHLYTFTSKEHITSNTDQNKTEGSTHMLFKKHPLLGSSSCASAVPPRYDLNEVD</sequence>
<dbReference type="SUPFAM" id="SSF53167">
    <property type="entry name" value="Purine and uridine phosphorylases"/>
    <property type="match status" value="1"/>
</dbReference>
<dbReference type="Pfam" id="PF13374">
    <property type="entry name" value="TPR_10"/>
    <property type="match status" value="2"/>
</dbReference>
<dbReference type="OrthoDB" id="5986190at2759"/>
<evidence type="ECO:0000259" key="1">
    <source>
        <dbReference type="Pfam" id="PF00931"/>
    </source>
</evidence>
<dbReference type="AlphaFoldDB" id="A0A9W9KHW6"/>
<proteinExistence type="predicted"/>
<comment type="caution">
    <text evidence="3">The sequence shown here is derived from an EMBL/GenBank/DDBJ whole genome shotgun (WGS) entry which is preliminary data.</text>
</comment>
<dbReference type="InterPro" id="IPR002182">
    <property type="entry name" value="NB-ARC"/>
</dbReference>
<dbReference type="InterPro" id="IPR019734">
    <property type="entry name" value="TPR_rpt"/>
</dbReference>
<dbReference type="GO" id="GO:0003824">
    <property type="term" value="F:catalytic activity"/>
    <property type="evidence" value="ECO:0007669"/>
    <property type="project" value="InterPro"/>
</dbReference>
<feature type="domain" description="NB-ARC" evidence="1">
    <location>
        <begin position="337"/>
        <end position="484"/>
    </location>
</feature>
<dbReference type="Pfam" id="PF00931">
    <property type="entry name" value="NB-ARC"/>
    <property type="match status" value="1"/>
</dbReference>
<reference evidence="3" key="1">
    <citation type="submission" date="2022-11" db="EMBL/GenBank/DDBJ databases">
        <authorList>
            <person name="Petersen C."/>
        </authorList>
    </citation>
    <scope>NUCLEOTIDE SEQUENCE</scope>
    <source>
        <strain evidence="3">IBT 30069</strain>
    </source>
</reference>
<dbReference type="SMART" id="SM00028">
    <property type="entry name" value="TPR"/>
    <property type="match status" value="7"/>
</dbReference>
<dbReference type="InterPro" id="IPR000845">
    <property type="entry name" value="Nucleoside_phosphorylase_d"/>
</dbReference>
<dbReference type="Gene3D" id="3.40.50.1580">
    <property type="entry name" value="Nucleoside phosphorylase domain"/>
    <property type="match status" value="1"/>
</dbReference>
<name>A0A9W9KHW6_9EURO</name>
<dbReference type="Pfam" id="PF13424">
    <property type="entry name" value="TPR_12"/>
    <property type="match status" value="4"/>
</dbReference>
<dbReference type="EMBL" id="JAPQKH010000003">
    <property type="protein sequence ID" value="KAJ5107100.1"/>
    <property type="molecule type" value="Genomic_DNA"/>
</dbReference>
<dbReference type="Pfam" id="PF01048">
    <property type="entry name" value="PNP_UDP_1"/>
    <property type="match status" value="1"/>
</dbReference>
<evidence type="ECO:0000313" key="3">
    <source>
        <dbReference type="EMBL" id="KAJ5107100.1"/>
    </source>
</evidence>